<sequence>MSGLAASVWAGGPAVVAAAGAGEDPNRGGRRGRDGKKPPADRVTVPVDSEACKLGCGLHHPGEPCPLAMFCAQFSVEAFHANRVQGNAVAGFHPPPPPNVGPGGTRPPRPSPAAQTPTQRRRMRRLRARAARGGANALAPGGSNLRPAPVAAEGGNAPAGNRARAARRENNHRWRRSRDRRQEWRTRPRGERQAPAENDQLAIEDVEMLAIEPSREHESLETDAQDDMGHAERATSPACENQSEGTSCPQVDALGNLLNRLDTQDGTPRRWANSPSPTPPSSPPTSP</sequence>
<feature type="compositionally biased region" description="Polar residues" evidence="1">
    <location>
        <begin position="238"/>
        <end position="249"/>
    </location>
</feature>
<reference evidence="2" key="1">
    <citation type="submission" date="2016-12" db="EMBL/GenBank/DDBJ databases">
        <title>The genomes of Aspergillus section Nigri reveals drivers in fungal speciation.</title>
        <authorList>
            <consortium name="DOE Joint Genome Institute"/>
            <person name="Vesth T.C."/>
            <person name="Nybo J."/>
            <person name="Theobald S."/>
            <person name="Brandl J."/>
            <person name="Frisvad J.C."/>
            <person name="Nielsen K.F."/>
            <person name="Lyhne E.K."/>
            <person name="Kogle M.E."/>
            <person name="Kuo A."/>
            <person name="Riley R."/>
            <person name="Clum A."/>
            <person name="Nolan M."/>
            <person name="Lipzen A."/>
            <person name="Salamov A."/>
            <person name="Henrissat B."/>
            <person name="Wiebenga A."/>
            <person name="De Vries R.P."/>
            <person name="Grigoriev I.V."/>
            <person name="Mortensen U.H."/>
            <person name="Andersen M.R."/>
            <person name="Baker S.E."/>
        </authorList>
    </citation>
    <scope>NUCLEOTIDE SEQUENCE [LARGE SCALE GENOMIC DNA]</scope>
    <source>
        <strain evidence="2">CBS 113365</strain>
    </source>
</reference>
<organism evidence="2 3">
    <name type="scientific">Aspergillus vadensis (strain CBS 113365 / IMI 142717 / IBT 24658)</name>
    <dbReference type="NCBI Taxonomy" id="1448311"/>
    <lineage>
        <taxon>Eukaryota</taxon>
        <taxon>Fungi</taxon>
        <taxon>Dikarya</taxon>
        <taxon>Ascomycota</taxon>
        <taxon>Pezizomycotina</taxon>
        <taxon>Eurotiomycetes</taxon>
        <taxon>Eurotiomycetidae</taxon>
        <taxon>Eurotiales</taxon>
        <taxon>Aspergillaceae</taxon>
        <taxon>Aspergillus</taxon>
        <taxon>Aspergillus subgen. Circumdati</taxon>
    </lineage>
</organism>
<dbReference type="RefSeq" id="XP_025560333.1">
    <property type="nucleotide sequence ID" value="XM_025708302.1"/>
</dbReference>
<evidence type="ECO:0000313" key="3">
    <source>
        <dbReference type="Proteomes" id="UP000248405"/>
    </source>
</evidence>
<dbReference type="AlphaFoldDB" id="A0A319B249"/>
<feature type="compositionally biased region" description="Basic residues" evidence="1">
    <location>
        <begin position="119"/>
        <end position="130"/>
    </location>
</feature>
<dbReference type="GeneID" id="37212894"/>
<feature type="compositionally biased region" description="Pro residues" evidence="1">
    <location>
        <begin position="93"/>
        <end position="111"/>
    </location>
</feature>
<gene>
    <name evidence="2" type="ORF">BO88DRAFT_417381</name>
</gene>
<dbReference type="Proteomes" id="UP000248405">
    <property type="component" value="Unassembled WGS sequence"/>
</dbReference>
<proteinExistence type="predicted"/>
<feature type="compositionally biased region" description="Pro residues" evidence="1">
    <location>
        <begin position="276"/>
        <end position="287"/>
    </location>
</feature>
<name>A0A319B249_ASPVC</name>
<evidence type="ECO:0000256" key="1">
    <source>
        <dbReference type="SAM" id="MobiDB-lite"/>
    </source>
</evidence>
<feature type="region of interest" description="Disordered" evidence="1">
    <location>
        <begin position="88"/>
        <end position="287"/>
    </location>
</feature>
<protein>
    <submittedName>
        <fullName evidence="2">Uncharacterized protein</fullName>
    </submittedName>
</protein>
<feature type="region of interest" description="Disordered" evidence="1">
    <location>
        <begin position="16"/>
        <end position="44"/>
    </location>
</feature>
<feature type="compositionally biased region" description="Basic and acidic residues" evidence="1">
    <location>
        <begin position="24"/>
        <end position="40"/>
    </location>
</feature>
<feature type="compositionally biased region" description="Basic and acidic residues" evidence="1">
    <location>
        <begin position="180"/>
        <end position="194"/>
    </location>
</feature>
<dbReference type="EMBL" id="KZ821633">
    <property type="protein sequence ID" value="PYH66539.1"/>
    <property type="molecule type" value="Genomic_DNA"/>
</dbReference>
<accession>A0A319B249</accession>
<feature type="compositionally biased region" description="Low complexity" evidence="1">
    <location>
        <begin position="131"/>
        <end position="163"/>
    </location>
</feature>
<keyword evidence="3" id="KW-1185">Reference proteome</keyword>
<evidence type="ECO:0000313" key="2">
    <source>
        <dbReference type="EMBL" id="PYH66539.1"/>
    </source>
</evidence>